<proteinExistence type="predicted"/>
<dbReference type="EMBL" id="CM047944">
    <property type="protein sequence ID" value="KAI9899066.1"/>
    <property type="molecule type" value="Genomic_DNA"/>
</dbReference>
<gene>
    <name evidence="1" type="ORF">N3K66_005527</name>
</gene>
<reference evidence="1" key="1">
    <citation type="submission" date="2022-10" db="EMBL/GenBank/DDBJ databases">
        <title>Complete Genome of Trichothecium roseum strain YXFP-22015, a Plant Pathogen Isolated from Citrus.</title>
        <authorList>
            <person name="Wang Y."/>
            <person name="Zhu L."/>
        </authorList>
    </citation>
    <scope>NUCLEOTIDE SEQUENCE</scope>
    <source>
        <strain evidence="1">YXFP-22015</strain>
    </source>
</reference>
<keyword evidence="2" id="KW-1185">Reference proteome</keyword>
<accession>A0ACC0UYL6</accession>
<sequence length="965" mass="105822">MLNFLFLFLAWAGPAAAFGAGNIASISKVENKNWRHGDIEDVLLSLAMAQAFHNGKKFTNLAVKQVYWGNWARDYSQAIDVGTVKMVSAEAIRLLLSVLGFLTFGYGSKEFELTAERLGCYRPEEHIDNPKGYGEGVDPRDYHAALRGPVDEETELSIDPETGMKNYIANERAGIMTSAHYAKEKLGRCIEYGRRYKESGNKKDLHESFRVLGAGLHCLEDFFAHSNYIELALTEIGERDIFPHCGRDTQIELEGARGPVYPIVTGTFGGVDFLHSVTGEVSDKLTQNEINELEGTLIESKNADTSMLRDLLDKIPDGFFGGTHESDKVEELQNNANNAQMENMSVTPREPEEFTRYVQSVYQQVLPAIEFHDEVMKAITAATEKIPVLPKIIEQLEEELSRFVFSVIAPYVVPLIQNIKNELTTGSEEIIHSSENEQHVVFNDDRSSDPTHSMLSKDHFSNILNEVAGQCAAKTLHWAVPQIMDAIDNDNVDVDRLLTTIIKGVMHHPAQRDIGDQDAHEGRRRVYQSVKEWWREMGDDQREDYRRKLSREGVLHGENHKEGVHDTGHGHGCAGKLKMQKLYGKPDTLEDKIAGAAAGAIIEGVGSALGGGNGGGNGKEGGLEGLLGTANSLLSGAFGGDKKKSRDESPRRQKESTYSRDDDDNRRSDRYEQRSEYTGGAADDYTRSSYGHQEERRHEGGGHSHGGGDNYGRQQESSYGSGGYGGGDSYGRREEGGYGSRQEGSYGGGGDNYGRREDTHGSGGYSGGGDSYGQQQSSYGRREESSYGSGGYGGSDNHGRQQESSYGSGGYGGGDSYGRREEDGYGSRQEGSYGGGGGRGDSYGRREESSYGNTSRGHHEEGRSYGRHEESRGDEHHGHHRRRDSGDSNEEKKHHRRRDSSGSEKKHRRRKSNDSNDDDRRRHHGGGGGYGGGDSYGSGGYGGGDSYGGGNYGSGNQYGGGGPVW</sequence>
<dbReference type="Proteomes" id="UP001163324">
    <property type="component" value="Chromosome 5"/>
</dbReference>
<protein>
    <submittedName>
        <fullName evidence="1">Uncharacterized protein</fullName>
    </submittedName>
</protein>
<evidence type="ECO:0000313" key="1">
    <source>
        <dbReference type="EMBL" id="KAI9899066.1"/>
    </source>
</evidence>
<name>A0ACC0UYL6_9HYPO</name>
<evidence type="ECO:0000313" key="2">
    <source>
        <dbReference type="Proteomes" id="UP001163324"/>
    </source>
</evidence>
<comment type="caution">
    <text evidence="1">The sequence shown here is derived from an EMBL/GenBank/DDBJ whole genome shotgun (WGS) entry which is preliminary data.</text>
</comment>
<organism evidence="1 2">
    <name type="scientific">Trichothecium roseum</name>
    <dbReference type="NCBI Taxonomy" id="47278"/>
    <lineage>
        <taxon>Eukaryota</taxon>
        <taxon>Fungi</taxon>
        <taxon>Dikarya</taxon>
        <taxon>Ascomycota</taxon>
        <taxon>Pezizomycotina</taxon>
        <taxon>Sordariomycetes</taxon>
        <taxon>Hypocreomycetidae</taxon>
        <taxon>Hypocreales</taxon>
        <taxon>Hypocreales incertae sedis</taxon>
        <taxon>Trichothecium</taxon>
    </lineage>
</organism>